<feature type="region of interest" description="Disordered" evidence="1">
    <location>
        <begin position="1"/>
        <end position="20"/>
    </location>
</feature>
<name>A0A1C6U9H0_9ACTN</name>
<evidence type="ECO:0000256" key="1">
    <source>
        <dbReference type="SAM" id="MobiDB-lite"/>
    </source>
</evidence>
<dbReference type="EMBL" id="FMIB01000002">
    <property type="protein sequence ID" value="SCL50687.1"/>
    <property type="molecule type" value="Genomic_DNA"/>
</dbReference>
<dbReference type="InterPro" id="IPR046203">
    <property type="entry name" value="DUF6236"/>
</dbReference>
<proteinExistence type="predicted"/>
<dbReference type="Pfam" id="PF19749">
    <property type="entry name" value="DUF6236"/>
    <property type="match status" value="1"/>
</dbReference>
<sequence length="422" mass="46131">MTPPMKGAAADAAHPASCGPPSRALQRELCRRACLEALARRPIGASGGRRCPSDSRTRRHALGDSGAASVRFLGIDHREPFPVEVGVAGMLYYPFANAPVPVLQQAILYWDDLATVVAPGWEDRLTDRMKEVQDAGLYRPLEAQRAFGPFELHEIEVELDHALKQVPLDALNPPTEPADGEFSTLHVDKLHKSVVKELLQQKLVYPHRDSPSRLVAAPALLNIVVSLIARRIAADNNARSGCTGPQGLRPHTDITAAHQLGTEPTPGYDVTACWQVNVGPLLPVPRADVMVGDLVRFRTKYDPERQRLMLAIDELLHQLEQAGRHPQDAFRLVERELADATAELAAAARSTKWSWVTRPVAAFVALTTSFAASAQPDLNVPLMVLSNGAVNLATTQSRRDVSRGVTDYTYLHRTQKLLRGAA</sequence>
<organism evidence="2 3">
    <name type="scientific">Micromonospora chersina</name>
    <dbReference type="NCBI Taxonomy" id="47854"/>
    <lineage>
        <taxon>Bacteria</taxon>
        <taxon>Bacillati</taxon>
        <taxon>Actinomycetota</taxon>
        <taxon>Actinomycetes</taxon>
        <taxon>Micromonosporales</taxon>
        <taxon>Micromonosporaceae</taxon>
        <taxon>Micromonospora</taxon>
    </lineage>
</organism>
<accession>A0A1C6U9H0</accession>
<dbReference type="AlphaFoldDB" id="A0A1C6U9H0"/>
<reference evidence="3" key="1">
    <citation type="submission" date="2016-06" db="EMBL/GenBank/DDBJ databases">
        <authorList>
            <person name="Varghese N."/>
            <person name="Submissions Spin"/>
        </authorList>
    </citation>
    <scope>NUCLEOTIDE SEQUENCE [LARGE SCALE GENOMIC DNA]</scope>
    <source>
        <strain evidence="3">DSM 44151</strain>
    </source>
</reference>
<evidence type="ECO:0000313" key="2">
    <source>
        <dbReference type="EMBL" id="SCL50687.1"/>
    </source>
</evidence>
<evidence type="ECO:0000313" key="3">
    <source>
        <dbReference type="Proteomes" id="UP000198605"/>
    </source>
</evidence>
<protein>
    <submittedName>
        <fullName evidence="2">Uncharacterized protein</fullName>
    </submittedName>
</protein>
<gene>
    <name evidence="2" type="ORF">GA0070603_1046</name>
</gene>
<dbReference type="Proteomes" id="UP000198605">
    <property type="component" value="Unassembled WGS sequence"/>
</dbReference>
<keyword evidence="3" id="KW-1185">Reference proteome</keyword>